<reference evidence="1 2" key="1">
    <citation type="submission" date="2016-06" db="EMBL/GenBank/DDBJ databases">
        <authorList>
            <person name="Ramos C."/>
            <person name="Pintado A."/>
            <person name="Crespo-Gomez J.I."/>
        </authorList>
    </citation>
    <scope>NUCLEOTIDE SEQUENCE [LARGE SCALE GENOMIC DNA]</scope>
    <source>
        <strain evidence="1 2">AVO110</strain>
    </source>
</reference>
<comment type="caution">
    <text evidence="1">The sequence shown here is derived from an EMBL/GenBank/DDBJ whole genome shotgun (WGS) entry which is preliminary data.</text>
</comment>
<dbReference type="EMBL" id="LZEU01000001">
    <property type="protein sequence ID" value="MBC9248669.1"/>
    <property type="molecule type" value="Genomic_DNA"/>
</dbReference>
<dbReference type="Proteomes" id="UP000744555">
    <property type="component" value="Unassembled WGS sequence"/>
</dbReference>
<gene>
    <name evidence="1" type="ORF">A9179_00125</name>
</gene>
<evidence type="ECO:0000313" key="1">
    <source>
        <dbReference type="EMBL" id="MBC9248669.1"/>
    </source>
</evidence>
<sequence>MFLHGELPQLARLSADISEAGLEITDVESWRLYLAGCALGFQRGRSPAPGVDQPTACRWQPRAALVAGGSLPLAWRTGVLAARSFHVKPLLALRLRAVVASQERAD</sequence>
<accession>A0ABR7RVH5</accession>
<name>A0ABR7RVH5_AQUAC</name>
<evidence type="ECO:0000313" key="2">
    <source>
        <dbReference type="Proteomes" id="UP000744555"/>
    </source>
</evidence>
<proteinExistence type="predicted"/>
<keyword evidence="2" id="KW-1185">Reference proteome</keyword>
<protein>
    <submittedName>
        <fullName evidence="1">Uncharacterized protein</fullName>
    </submittedName>
</protein>
<organism evidence="1 2">
    <name type="scientific">Aquipseudomonas alcaligenes</name>
    <name type="common">Pseudomonas alcaligenes</name>
    <dbReference type="NCBI Taxonomy" id="43263"/>
    <lineage>
        <taxon>Bacteria</taxon>
        <taxon>Pseudomonadati</taxon>
        <taxon>Pseudomonadota</taxon>
        <taxon>Gammaproteobacteria</taxon>
        <taxon>Pseudomonadales</taxon>
        <taxon>Pseudomonadaceae</taxon>
        <taxon>Aquipseudomonas</taxon>
    </lineage>
</organism>